<gene>
    <name evidence="1" type="ORF">E5288_WYG021796</name>
</gene>
<comment type="caution">
    <text evidence="1">The sequence shown here is derived from an EMBL/GenBank/DDBJ whole genome shotgun (WGS) entry which is preliminary data.</text>
</comment>
<keyword evidence="2" id="KW-1185">Reference proteome</keyword>
<dbReference type="EMBL" id="VBQZ03000271">
    <property type="protein sequence ID" value="MXQ98734.1"/>
    <property type="molecule type" value="Genomic_DNA"/>
</dbReference>
<organism evidence="1 2">
    <name type="scientific">Bos mutus</name>
    <name type="common">wild yak</name>
    <dbReference type="NCBI Taxonomy" id="72004"/>
    <lineage>
        <taxon>Eukaryota</taxon>
        <taxon>Metazoa</taxon>
        <taxon>Chordata</taxon>
        <taxon>Craniata</taxon>
        <taxon>Vertebrata</taxon>
        <taxon>Euteleostomi</taxon>
        <taxon>Mammalia</taxon>
        <taxon>Eutheria</taxon>
        <taxon>Laurasiatheria</taxon>
        <taxon>Artiodactyla</taxon>
        <taxon>Ruminantia</taxon>
        <taxon>Pecora</taxon>
        <taxon>Bovidae</taxon>
        <taxon>Bovinae</taxon>
        <taxon>Bos</taxon>
    </lineage>
</organism>
<dbReference type="AlphaFoldDB" id="A0A6B0SFJ9"/>
<reference evidence="1" key="1">
    <citation type="submission" date="2019-10" db="EMBL/GenBank/DDBJ databases">
        <title>The sequence and de novo assembly of the wild yak genome.</title>
        <authorList>
            <person name="Liu Y."/>
        </authorList>
    </citation>
    <scope>NUCLEOTIDE SEQUENCE [LARGE SCALE GENOMIC DNA]</scope>
    <source>
        <strain evidence="1">WY2019</strain>
    </source>
</reference>
<dbReference type="Proteomes" id="UP000322234">
    <property type="component" value="Unassembled WGS sequence"/>
</dbReference>
<sequence>MGKKNIPIDFWPQWVLIKAVTLPFQGNSGPADIWQQTEYLLHEYELDDKTLQKAPLKQHKIFQNFPTSPAPAAPNACPLPTGTKPKVFPNIGQNDFDDGSPEFLFDTKADNTFFDDNDKSLTHIHICKEFATYSLSFTAGAF</sequence>
<protein>
    <submittedName>
        <fullName evidence="1">Uncharacterized protein</fullName>
    </submittedName>
</protein>
<evidence type="ECO:0000313" key="2">
    <source>
        <dbReference type="Proteomes" id="UP000322234"/>
    </source>
</evidence>
<accession>A0A6B0SFJ9</accession>
<proteinExistence type="predicted"/>
<evidence type="ECO:0000313" key="1">
    <source>
        <dbReference type="EMBL" id="MXQ98734.1"/>
    </source>
</evidence>
<name>A0A6B0SFJ9_9CETA</name>